<sequence>MRVIVTEDYQELSYKASQLLSAKLQKKPESVIGFATGSTPIGMYKELIQSYNRKEVDFGQMSTFNLDEYVGLTREHPQSYYHFMQEQLFSHINVRPEKISFPPGIFSDAGQACQSYEDAMKAAGGVDLQILGIGVNGHIGFNEPDQHFTLYTHIVELAQKTIESNARFFGSEDEVPRSAITMGIKSIMDARSILLLASDRNKAEAVQQIFSGKVDPQIPATVLQLHPDVTLVVDREAASLLNKEFQTGGVSVW</sequence>
<dbReference type="InterPro" id="IPR006148">
    <property type="entry name" value="Glc/Gal-6P_isomerase"/>
</dbReference>
<dbReference type="PANTHER" id="PTHR11280:SF5">
    <property type="entry name" value="GLUCOSAMINE-6-PHOSPHATE ISOMERASE"/>
    <property type="match status" value="1"/>
</dbReference>
<dbReference type="GO" id="GO:0005975">
    <property type="term" value="P:carbohydrate metabolic process"/>
    <property type="evidence" value="ECO:0007669"/>
    <property type="project" value="InterPro"/>
</dbReference>
<evidence type="ECO:0000259" key="5">
    <source>
        <dbReference type="Pfam" id="PF01182"/>
    </source>
</evidence>
<dbReference type="Pfam" id="PF01182">
    <property type="entry name" value="Glucosamine_iso"/>
    <property type="match status" value="1"/>
</dbReference>
<dbReference type="AlphaFoldDB" id="A0A3M8D4A3"/>
<dbReference type="GO" id="GO:0006046">
    <property type="term" value="P:N-acetylglucosamine catabolic process"/>
    <property type="evidence" value="ECO:0007669"/>
    <property type="project" value="UniProtKB-UniRule"/>
</dbReference>
<evidence type="ECO:0000256" key="4">
    <source>
        <dbReference type="HAMAP-Rule" id="MF_01241"/>
    </source>
</evidence>
<feature type="active site" description="For ring-opening step" evidence="4">
    <location>
        <position position="136"/>
    </location>
</feature>
<keyword evidence="2 4" id="KW-0378">Hydrolase</keyword>
<feature type="active site" description="Proton acceptor; for enolization step" evidence="4">
    <location>
        <position position="67"/>
    </location>
</feature>
<feature type="active site" description="For ring-opening step" evidence="4">
    <location>
        <position position="143"/>
    </location>
</feature>
<dbReference type="GO" id="GO:0004342">
    <property type="term" value="F:glucosamine-6-phosphate deaminase activity"/>
    <property type="evidence" value="ECO:0007669"/>
    <property type="project" value="UniProtKB-UniRule"/>
</dbReference>
<protein>
    <recommendedName>
        <fullName evidence="4">Glucosamine-6-phosphate deaminase</fullName>
        <ecNumber evidence="4">3.5.99.6</ecNumber>
    </recommendedName>
    <alternativeName>
        <fullName evidence="4">GlcN6P deaminase</fullName>
        <shortName evidence="4">GNPDA</shortName>
    </alternativeName>
    <alternativeName>
        <fullName evidence="4">Glucosamine-6-phosphate isomerase</fullName>
    </alternativeName>
</protein>
<accession>A0A3M8D4A3</accession>
<gene>
    <name evidence="4 6" type="primary">nagB</name>
    <name evidence="6" type="ORF">EDM56_23080</name>
</gene>
<comment type="pathway">
    <text evidence="4">Amino-sugar metabolism; N-acetylneuraminate degradation; D-fructose 6-phosphate from N-acetylneuraminate: step 5/5.</text>
</comment>
<dbReference type="UniPathway" id="UPA00629">
    <property type="reaction ID" value="UER00684"/>
</dbReference>
<dbReference type="GO" id="GO:0006043">
    <property type="term" value="P:glucosamine catabolic process"/>
    <property type="evidence" value="ECO:0007669"/>
    <property type="project" value="TreeGrafter"/>
</dbReference>
<keyword evidence="7" id="KW-1185">Reference proteome</keyword>
<dbReference type="CDD" id="cd01399">
    <property type="entry name" value="GlcN6P_deaminase"/>
    <property type="match status" value="1"/>
</dbReference>
<comment type="caution">
    <text evidence="4">Lacks conserved residue(s) required for the propagation of feature annotation.</text>
</comment>
<reference evidence="6 7" key="1">
    <citation type="submission" date="2018-10" db="EMBL/GenBank/DDBJ databases">
        <title>Phylogenomics of Brevibacillus.</title>
        <authorList>
            <person name="Dunlap C."/>
        </authorList>
    </citation>
    <scope>NUCLEOTIDE SEQUENCE [LARGE SCALE GENOMIC DNA]</scope>
    <source>
        <strain evidence="6 7">JCM 15716</strain>
    </source>
</reference>
<name>A0A3M8D4A3_9BACL</name>
<dbReference type="GO" id="GO:0042802">
    <property type="term" value="F:identical protein binding"/>
    <property type="evidence" value="ECO:0007669"/>
    <property type="project" value="TreeGrafter"/>
</dbReference>
<dbReference type="FunFam" id="3.40.50.1360:FF:000003">
    <property type="entry name" value="Glucosamine-6-phosphate deaminase"/>
    <property type="match status" value="1"/>
</dbReference>
<keyword evidence="3 4" id="KW-0119">Carbohydrate metabolism</keyword>
<dbReference type="NCBIfam" id="TIGR00502">
    <property type="entry name" value="nagB"/>
    <property type="match status" value="1"/>
</dbReference>
<evidence type="ECO:0000313" key="6">
    <source>
        <dbReference type="EMBL" id="RNB82842.1"/>
    </source>
</evidence>
<dbReference type="SUPFAM" id="SSF100950">
    <property type="entry name" value="NagB/RpiA/CoA transferase-like"/>
    <property type="match status" value="1"/>
</dbReference>
<dbReference type="OrthoDB" id="9791139at2"/>
<dbReference type="EC" id="3.5.99.6" evidence="4"/>
<dbReference type="InterPro" id="IPR004547">
    <property type="entry name" value="Glucosamine6P_isomerase"/>
</dbReference>
<dbReference type="Proteomes" id="UP000271031">
    <property type="component" value="Unassembled WGS sequence"/>
</dbReference>
<dbReference type="InterPro" id="IPR037171">
    <property type="entry name" value="NagB/RpiA_transferase-like"/>
</dbReference>
<feature type="active site" description="Proton acceptor; for ring-opening step" evidence="4">
    <location>
        <position position="138"/>
    </location>
</feature>
<evidence type="ECO:0000256" key="3">
    <source>
        <dbReference type="ARBA" id="ARBA00023277"/>
    </source>
</evidence>
<dbReference type="EMBL" id="RHHQ01000019">
    <property type="protein sequence ID" value="RNB82842.1"/>
    <property type="molecule type" value="Genomic_DNA"/>
</dbReference>
<proteinExistence type="inferred from homology"/>
<organism evidence="6 7">
    <name type="scientific">Brevibacillus fluminis</name>
    <dbReference type="NCBI Taxonomy" id="511487"/>
    <lineage>
        <taxon>Bacteria</taxon>
        <taxon>Bacillati</taxon>
        <taxon>Bacillota</taxon>
        <taxon>Bacilli</taxon>
        <taxon>Bacillales</taxon>
        <taxon>Paenibacillaceae</taxon>
        <taxon>Brevibacillus</taxon>
    </lineage>
</organism>
<dbReference type="PANTHER" id="PTHR11280">
    <property type="entry name" value="GLUCOSAMINE-6-PHOSPHATE ISOMERASE"/>
    <property type="match status" value="1"/>
</dbReference>
<evidence type="ECO:0000256" key="2">
    <source>
        <dbReference type="ARBA" id="ARBA00022801"/>
    </source>
</evidence>
<evidence type="ECO:0000256" key="1">
    <source>
        <dbReference type="ARBA" id="ARBA00000644"/>
    </source>
</evidence>
<feature type="domain" description="Glucosamine/galactosamine-6-phosphate isomerase" evidence="5">
    <location>
        <begin position="11"/>
        <end position="224"/>
    </location>
</feature>
<comment type="similarity">
    <text evidence="4">Belongs to the glucosamine/galactosamine-6-phosphate isomerase family. NagB subfamily.</text>
</comment>
<dbReference type="HAMAP" id="MF_01241">
    <property type="entry name" value="GlcN6P_deamin"/>
    <property type="match status" value="1"/>
</dbReference>
<dbReference type="PROSITE" id="PS01161">
    <property type="entry name" value="GLC_GALNAC_ISOMERASE"/>
    <property type="match status" value="1"/>
</dbReference>
<comment type="caution">
    <text evidence="6">The sequence shown here is derived from an EMBL/GenBank/DDBJ whole genome shotgun (WGS) entry which is preliminary data.</text>
</comment>
<evidence type="ECO:0000313" key="7">
    <source>
        <dbReference type="Proteomes" id="UP000271031"/>
    </source>
</evidence>
<comment type="catalytic activity">
    <reaction evidence="1 4">
        <text>alpha-D-glucosamine 6-phosphate + H2O = beta-D-fructose 6-phosphate + NH4(+)</text>
        <dbReference type="Rhea" id="RHEA:12172"/>
        <dbReference type="ChEBI" id="CHEBI:15377"/>
        <dbReference type="ChEBI" id="CHEBI:28938"/>
        <dbReference type="ChEBI" id="CHEBI:57634"/>
        <dbReference type="ChEBI" id="CHEBI:75989"/>
        <dbReference type="EC" id="3.5.99.6"/>
    </reaction>
</comment>
<dbReference type="Gene3D" id="3.40.50.1360">
    <property type="match status" value="1"/>
</dbReference>
<dbReference type="NCBIfam" id="NF001684">
    <property type="entry name" value="PRK00443.1-4"/>
    <property type="match status" value="1"/>
</dbReference>
<dbReference type="GO" id="GO:0019262">
    <property type="term" value="P:N-acetylneuraminate catabolic process"/>
    <property type="evidence" value="ECO:0007669"/>
    <property type="project" value="UniProtKB-UniRule"/>
</dbReference>
<comment type="function">
    <text evidence="4">Catalyzes the reversible isomerization-deamination of glucosamine 6-phosphate (GlcN6P) to form fructose 6-phosphate (Fru6P) and ammonium ion.</text>
</comment>
<dbReference type="GO" id="GO:0005737">
    <property type="term" value="C:cytoplasm"/>
    <property type="evidence" value="ECO:0007669"/>
    <property type="project" value="TreeGrafter"/>
</dbReference>
<dbReference type="InterPro" id="IPR018321">
    <property type="entry name" value="Glucosamine6P_isomerase_CS"/>
</dbReference>